<dbReference type="Proteomes" id="UP000717585">
    <property type="component" value="Unassembled WGS sequence"/>
</dbReference>
<protein>
    <submittedName>
        <fullName evidence="1">Uncharacterized protein</fullName>
    </submittedName>
</protein>
<organism evidence="1 2">
    <name type="scientific">Carpediemonas membranifera</name>
    <dbReference type="NCBI Taxonomy" id="201153"/>
    <lineage>
        <taxon>Eukaryota</taxon>
        <taxon>Metamonada</taxon>
        <taxon>Carpediemonas-like organisms</taxon>
        <taxon>Carpediemonas</taxon>
    </lineage>
</organism>
<accession>A0A8J6E7R7</accession>
<keyword evidence="2" id="KW-1185">Reference proteome</keyword>
<dbReference type="EMBL" id="JAHDYR010000062">
    <property type="protein sequence ID" value="KAG9391000.1"/>
    <property type="molecule type" value="Genomic_DNA"/>
</dbReference>
<dbReference type="AlphaFoldDB" id="A0A8J6E7R7"/>
<name>A0A8J6E7R7_9EUKA</name>
<gene>
    <name evidence="1" type="ORF">J8273_7274</name>
</gene>
<evidence type="ECO:0000313" key="2">
    <source>
        <dbReference type="Proteomes" id="UP000717585"/>
    </source>
</evidence>
<sequence length="347" mass="37624">MQGDQADFCRSDSIGIGYCRCFNVAVKSCMSDDVESPRITFVGPSNNQRELKVNPVRGVSIQCQLTPFLAKQIETIASGPDEGKQHTTYVCTHCHTLCLIHFNDAEDSFFVADDLKSDDDLRAAKASPTWSPLFKIDMAWSQMVSNDPVDPEAVHSETRMLDRQLQTAVLEHSRALKESYAQQVSELKAKLTAEYQEAVRGMQTSAYQLIAKHIESSTRPRAFVNLQADAPPPIQAADDILDEGPVPITASLGWQRSPLPDEPDADVITVDSELSDSDGPQTPPDDTVELMFDVDGLDVTSPPDSPLVFGTSLSTATQPIDVVQAASADMGGIVGQAELAAELQPSS</sequence>
<reference evidence="1" key="1">
    <citation type="submission" date="2021-05" db="EMBL/GenBank/DDBJ databases">
        <title>A free-living protist that lacks canonical eukaryotic 1 DNA replication and segregation systems.</title>
        <authorList>
            <person name="Salas-Leiva D.E."/>
            <person name="Tromer E.C."/>
            <person name="Curtis B.A."/>
            <person name="Jerlstrom-Hultqvist J."/>
            <person name="Kolisko M."/>
            <person name="Yi Z."/>
            <person name="Salas-Leiva J.S."/>
            <person name="Gallot-Lavallee L."/>
            <person name="Kops G.J.P.L."/>
            <person name="Archibald J.M."/>
            <person name="Simpson A.G.B."/>
            <person name="Roger A.J."/>
        </authorList>
    </citation>
    <scope>NUCLEOTIDE SEQUENCE</scope>
    <source>
        <strain evidence="1">BICM</strain>
    </source>
</reference>
<proteinExistence type="predicted"/>
<comment type="caution">
    <text evidence="1">The sequence shown here is derived from an EMBL/GenBank/DDBJ whole genome shotgun (WGS) entry which is preliminary data.</text>
</comment>
<evidence type="ECO:0000313" key="1">
    <source>
        <dbReference type="EMBL" id="KAG9391000.1"/>
    </source>
</evidence>